<feature type="compositionally biased region" description="Basic and acidic residues" evidence="1">
    <location>
        <begin position="10"/>
        <end position="30"/>
    </location>
</feature>
<gene>
    <name evidence="2" type="ordered locus">Os01g0959750</name>
</gene>
<dbReference type="HOGENOM" id="CLU_3423566_0_0_1"/>
<feature type="region of interest" description="Disordered" evidence="1">
    <location>
        <begin position="1"/>
        <end position="51"/>
    </location>
</feature>
<dbReference type="AlphaFoldDB" id="C7IXD5"/>
<evidence type="ECO:0000313" key="3">
    <source>
        <dbReference type="Proteomes" id="UP000000763"/>
    </source>
</evidence>
<feature type="non-terminal residue" evidence="2">
    <location>
        <position position="1"/>
    </location>
</feature>
<dbReference type="EMBL" id="AP008207">
    <property type="protein sequence ID" value="BAH91483.1"/>
    <property type="molecule type" value="Genomic_DNA"/>
</dbReference>
<sequence>QKKVKQQGSSKEEEGKTTTKAKEKEKKKMSNLDGAGLVTPHFPFHFRPGLL</sequence>
<evidence type="ECO:0000256" key="1">
    <source>
        <dbReference type="SAM" id="MobiDB-lite"/>
    </source>
</evidence>
<protein>
    <submittedName>
        <fullName evidence="2">Os01g0959750 protein</fullName>
    </submittedName>
</protein>
<reference evidence="2 3" key="1">
    <citation type="journal article" date="2005" name="Nature">
        <title>The map-based sequence of the rice genome.</title>
        <authorList>
            <consortium name="International rice genome sequencing project (IRGSP)"/>
            <person name="Matsumoto T."/>
            <person name="Wu J."/>
            <person name="Kanamori H."/>
            <person name="Katayose Y."/>
            <person name="Fujisawa M."/>
            <person name="Namiki N."/>
            <person name="Mizuno H."/>
            <person name="Yamamoto K."/>
            <person name="Antonio B.A."/>
            <person name="Baba T."/>
            <person name="Sakata K."/>
            <person name="Nagamura Y."/>
            <person name="Aoki H."/>
            <person name="Arikawa K."/>
            <person name="Arita K."/>
            <person name="Bito T."/>
            <person name="Chiden Y."/>
            <person name="Fujitsuka N."/>
            <person name="Fukunaka R."/>
            <person name="Hamada M."/>
            <person name="Harada C."/>
            <person name="Hayashi A."/>
            <person name="Hijishita S."/>
            <person name="Honda M."/>
            <person name="Hosokawa S."/>
            <person name="Ichikawa Y."/>
            <person name="Idonuma A."/>
            <person name="Iijima M."/>
            <person name="Ikeda M."/>
            <person name="Ikeno M."/>
            <person name="Ito K."/>
            <person name="Ito S."/>
            <person name="Ito T."/>
            <person name="Ito Y."/>
            <person name="Ito Y."/>
            <person name="Iwabuchi A."/>
            <person name="Kamiya K."/>
            <person name="Karasawa W."/>
            <person name="Kurita K."/>
            <person name="Katagiri S."/>
            <person name="Kikuta A."/>
            <person name="Kobayashi H."/>
            <person name="Kobayashi N."/>
            <person name="Machita K."/>
            <person name="Maehara T."/>
            <person name="Masukawa M."/>
            <person name="Mizubayashi T."/>
            <person name="Mukai Y."/>
            <person name="Nagasaki H."/>
            <person name="Nagata Y."/>
            <person name="Naito S."/>
            <person name="Nakashima M."/>
            <person name="Nakama Y."/>
            <person name="Nakamichi Y."/>
            <person name="Nakamura M."/>
            <person name="Meguro A."/>
            <person name="Negishi M."/>
            <person name="Ohta I."/>
            <person name="Ohta T."/>
            <person name="Okamoto M."/>
            <person name="Ono N."/>
            <person name="Saji S."/>
            <person name="Sakaguchi M."/>
            <person name="Sakai K."/>
            <person name="Shibata M."/>
            <person name="Shimokawa T."/>
            <person name="Song J."/>
            <person name="Takazaki Y."/>
            <person name="Terasawa K."/>
            <person name="Tsugane M."/>
            <person name="Tsuji K."/>
            <person name="Ueda S."/>
            <person name="Waki K."/>
            <person name="Yamagata H."/>
            <person name="Yamamoto M."/>
            <person name="Yamamoto S."/>
            <person name="Yamane H."/>
            <person name="Yoshiki S."/>
            <person name="Yoshihara R."/>
            <person name="Yukawa K."/>
            <person name="Zhong H."/>
            <person name="Yano M."/>
            <person name="Yuan Q."/>
            <person name="Ouyang S."/>
            <person name="Liu J."/>
            <person name="Jones K.M."/>
            <person name="Gansberger K."/>
            <person name="Moffat K."/>
            <person name="Hill J."/>
            <person name="Bera J."/>
            <person name="Fadrosh D."/>
            <person name="Jin S."/>
            <person name="Johri S."/>
            <person name="Kim M."/>
            <person name="Overton L."/>
            <person name="Reardon M."/>
            <person name="Tsitrin T."/>
            <person name="Vuong H."/>
            <person name="Weaver B."/>
            <person name="Ciecko A."/>
            <person name="Tallon L."/>
            <person name="Jackson J."/>
            <person name="Pai G."/>
            <person name="Aken S.V."/>
            <person name="Utterback T."/>
            <person name="Reidmuller S."/>
            <person name="Feldblyum T."/>
            <person name="Hsiao J."/>
            <person name="Zismann V."/>
            <person name="Iobst S."/>
            <person name="de Vazeille A.R."/>
            <person name="Buell C.R."/>
            <person name="Ying K."/>
            <person name="Li Y."/>
            <person name="Lu T."/>
            <person name="Huang Y."/>
            <person name="Zhao Q."/>
            <person name="Feng Q."/>
            <person name="Zhang L."/>
            <person name="Zhu J."/>
            <person name="Weng Q."/>
            <person name="Mu J."/>
            <person name="Lu Y."/>
            <person name="Fan D."/>
            <person name="Liu Y."/>
            <person name="Guan J."/>
            <person name="Zhang Y."/>
            <person name="Yu S."/>
            <person name="Liu X."/>
            <person name="Zhang Y."/>
            <person name="Hong G."/>
            <person name="Han B."/>
            <person name="Choisne N."/>
            <person name="Demange N."/>
            <person name="Orjeda G."/>
            <person name="Samain S."/>
            <person name="Cattolico L."/>
            <person name="Pelletier E."/>
            <person name="Couloux A."/>
            <person name="Segurens B."/>
            <person name="Wincker P."/>
            <person name="D'Hont A."/>
            <person name="Scarpelli C."/>
            <person name="Weissenbach J."/>
            <person name="Salanoubat M."/>
            <person name="Quetier F."/>
            <person name="Yu Y."/>
            <person name="Kim H.R."/>
            <person name="Rambo T."/>
            <person name="Currie J."/>
            <person name="Collura K."/>
            <person name="Luo M."/>
            <person name="Yang T."/>
            <person name="Ammiraju J.S.S."/>
            <person name="Engler F."/>
            <person name="Soderlund C."/>
            <person name="Wing R.A."/>
            <person name="Palmer L.E."/>
            <person name="de la Bastide M."/>
            <person name="Spiegel L."/>
            <person name="Nascimento L."/>
            <person name="Zutavern T."/>
            <person name="O'Shaughnessy A."/>
            <person name="Dike S."/>
            <person name="Dedhia N."/>
            <person name="Preston R."/>
            <person name="Balija V."/>
            <person name="McCombie W.R."/>
            <person name="Chow T."/>
            <person name="Chen H."/>
            <person name="Chung M."/>
            <person name="Chen C."/>
            <person name="Shaw J."/>
            <person name="Wu H."/>
            <person name="Hsiao K."/>
            <person name="Chao Y."/>
            <person name="Chu M."/>
            <person name="Cheng C."/>
            <person name="Hour A."/>
            <person name="Lee P."/>
            <person name="Lin S."/>
            <person name="Lin Y."/>
            <person name="Liou J."/>
            <person name="Liu S."/>
            <person name="Hsing Y."/>
            <person name="Raghuvanshi S."/>
            <person name="Mohanty A."/>
            <person name="Bharti A.K."/>
            <person name="Gaur A."/>
            <person name="Gupta V."/>
            <person name="Kumar D."/>
            <person name="Ravi V."/>
            <person name="Vij S."/>
            <person name="Kapur A."/>
            <person name="Khurana P."/>
            <person name="Khurana P."/>
            <person name="Khurana J.P."/>
            <person name="Tyagi A.K."/>
            <person name="Gaikwad K."/>
            <person name="Singh A."/>
            <person name="Dalal V."/>
            <person name="Srivastava S."/>
            <person name="Dixit A."/>
            <person name="Pal A.K."/>
            <person name="Ghazi I.A."/>
            <person name="Yadav M."/>
            <person name="Pandit A."/>
            <person name="Bhargava A."/>
            <person name="Sureshbabu K."/>
            <person name="Batra K."/>
            <person name="Sharma T.R."/>
            <person name="Mohapatra T."/>
            <person name="Singh N.K."/>
            <person name="Messing J."/>
            <person name="Nelson A.B."/>
            <person name="Fuks G."/>
            <person name="Kavchok S."/>
            <person name="Keizer G."/>
            <person name="Linton E."/>
            <person name="Llaca V."/>
            <person name="Song R."/>
            <person name="Tanyolac B."/>
            <person name="Young S."/>
            <person name="Ho-Il K."/>
            <person name="Hahn J.H."/>
            <person name="Sangsakoo G."/>
            <person name="Vanavichit A."/>
            <person name="de Mattos Luiz.A.T."/>
            <person name="Zimmer P.D."/>
            <person name="Malone G."/>
            <person name="Dellagostin O."/>
            <person name="de Oliveira A.C."/>
            <person name="Bevan M."/>
            <person name="Bancroft I."/>
            <person name="Minx P."/>
            <person name="Cordum H."/>
            <person name="Wilson R."/>
            <person name="Cheng Z."/>
            <person name="Jin W."/>
            <person name="Jiang J."/>
            <person name="Leong S.A."/>
            <person name="Iwama H."/>
            <person name="Gojobori T."/>
            <person name="Itoh T."/>
            <person name="Niimura Y."/>
            <person name="Fujii Y."/>
            <person name="Habara T."/>
            <person name="Sakai H."/>
            <person name="Sato Y."/>
            <person name="Wilson G."/>
            <person name="Kumar K."/>
            <person name="McCouch S."/>
            <person name="Juretic N."/>
            <person name="Hoen D."/>
            <person name="Wright S."/>
            <person name="Bruskiewich R."/>
            <person name="Bureau T."/>
            <person name="Miyao A."/>
            <person name="Hirochika H."/>
            <person name="Nishikawa T."/>
            <person name="Kadowaki K."/>
            <person name="Sugiura M."/>
            <person name="Burr B."/>
            <person name="Sasaki T."/>
        </authorList>
    </citation>
    <scope>NUCLEOTIDE SEQUENCE [LARGE SCALE GENOMIC DNA]</scope>
    <source>
        <strain evidence="3">cv. Nipponbare</strain>
    </source>
</reference>
<organism evidence="2 3">
    <name type="scientific">Oryza sativa subsp. japonica</name>
    <name type="common">Rice</name>
    <dbReference type="NCBI Taxonomy" id="39947"/>
    <lineage>
        <taxon>Eukaryota</taxon>
        <taxon>Viridiplantae</taxon>
        <taxon>Streptophyta</taxon>
        <taxon>Embryophyta</taxon>
        <taxon>Tracheophyta</taxon>
        <taxon>Spermatophyta</taxon>
        <taxon>Magnoliopsida</taxon>
        <taxon>Liliopsida</taxon>
        <taxon>Poales</taxon>
        <taxon>Poaceae</taxon>
        <taxon>BOP clade</taxon>
        <taxon>Oryzoideae</taxon>
        <taxon>Oryzeae</taxon>
        <taxon>Oryzinae</taxon>
        <taxon>Oryza</taxon>
        <taxon>Oryza sativa</taxon>
    </lineage>
</organism>
<accession>C7IXD5</accession>
<name>C7IXD5_ORYSJ</name>
<dbReference type="KEGG" id="dosa:Os01g0959750"/>
<dbReference type="Proteomes" id="UP000000763">
    <property type="component" value="Chromosome 1"/>
</dbReference>
<proteinExistence type="predicted"/>
<reference evidence="3" key="2">
    <citation type="journal article" date="2008" name="Nucleic Acids Res.">
        <title>The rice annotation project database (RAP-DB): 2008 update.</title>
        <authorList>
            <consortium name="The rice annotation project (RAP)"/>
        </authorList>
    </citation>
    <scope>GENOME REANNOTATION</scope>
    <source>
        <strain evidence="3">cv. Nipponbare</strain>
    </source>
</reference>
<evidence type="ECO:0000313" key="2">
    <source>
        <dbReference type="EMBL" id="BAH91483.1"/>
    </source>
</evidence>